<dbReference type="PANTHER" id="PTHR43679:SF2">
    <property type="entry name" value="OCTANOYL-[GCVH]:PROTEIN N-OCTANOYLTRANSFERASE"/>
    <property type="match status" value="1"/>
</dbReference>
<dbReference type="Pfam" id="PF21948">
    <property type="entry name" value="LplA-B_cat"/>
    <property type="match status" value="1"/>
</dbReference>
<evidence type="ECO:0000313" key="2">
    <source>
        <dbReference type="EMBL" id="MDQ7248876.1"/>
    </source>
</evidence>
<comment type="caution">
    <text evidence="2">The sequence shown here is derived from an EMBL/GenBank/DDBJ whole genome shotgun (WGS) entry which is preliminary data.</text>
</comment>
<sequence>MDTPREIEIRRGLPGASAESDIAGEMALLDDVLAHPERGVLRLWRTSPCLVVTPLLAHRPEFAAAAEASAQRGWPVVVRRTGGGPVPQTAGTLNVSLAYAVPRERAPGIDAAFRSFADAMLTALQRCGITAEVGEIAGSCCPGRYDIAIGGRKIIGIAQRRRQGQKDGTLLAAVLVHAVVWAEGTLDPEIDRLEQFLEAAGASTKFRRDGMGTLQGISGISADAFEAALRQAFEAGNWAGLP</sequence>
<reference evidence="3" key="1">
    <citation type="submission" date="2023-08" db="EMBL/GenBank/DDBJ databases">
        <title>Rhodospirillaceae gen. nov., a novel taxon isolated from the Yangtze River Yuezi River estuary sludge.</title>
        <authorList>
            <person name="Ruan L."/>
        </authorList>
    </citation>
    <scope>NUCLEOTIDE SEQUENCE [LARGE SCALE GENOMIC DNA]</scope>
    <source>
        <strain evidence="3">R-7</strain>
    </source>
</reference>
<accession>A0ABU0YPE9</accession>
<dbReference type="InterPro" id="IPR045864">
    <property type="entry name" value="aa-tRNA-synth_II/BPL/LPL"/>
</dbReference>
<proteinExistence type="predicted"/>
<dbReference type="InterPro" id="IPR050664">
    <property type="entry name" value="Octanoyltrans_LipM/LipL"/>
</dbReference>
<dbReference type="RefSeq" id="WP_379956357.1">
    <property type="nucleotide sequence ID" value="NZ_JAUYVI010000004.1"/>
</dbReference>
<dbReference type="Proteomes" id="UP001230156">
    <property type="component" value="Unassembled WGS sequence"/>
</dbReference>
<dbReference type="SUPFAM" id="SSF55681">
    <property type="entry name" value="Class II aaRS and biotin synthetases"/>
    <property type="match status" value="1"/>
</dbReference>
<dbReference type="PROSITE" id="PS51733">
    <property type="entry name" value="BPL_LPL_CATALYTIC"/>
    <property type="match status" value="1"/>
</dbReference>
<gene>
    <name evidence="2" type="ORF">Q8A70_14420</name>
</gene>
<keyword evidence="3" id="KW-1185">Reference proteome</keyword>
<protein>
    <recommendedName>
        <fullName evidence="1">BPL/LPL catalytic domain-containing protein</fullName>
    </recommendedName>
</protein>
<evidence type="ECO:0000313" key="3">
    <source>
        <dbReference type="Proteomes" id="UP001230156"/>
    </source>
</evidence>
<dbReference type="PANTHER" id="PTHR43679">
    <property type="entry name" value="OCTANOYLTRANSFERASE LIPM-RELATED"/>
    <property type="match status" value="1"/>
</dbReference>
<dbReference type="InterPro" id="IPR004143">
    <property type="entry name" value="BPL_LPL_catalytic"/>
</dbReference>
<dbReference type="EMBL" id="JAUYVI010000004">
    <property type="protein sequence ID" value="MDQ7248876.1"/>
    <property type="molecule type" value="Genomic_DNA"/>
</dbReference>
<name>A0ABU0YPE9_9PROT</name>
<feature type="domain" description="BPL/LPL catalytic" evidence="1">
    <location>
        <begin position="35"/>
        <end position="233"/>
    </location>
</feature>
<evidence type="ECO:0000259" key="1">
    <source>
        <dbReference type="PROSITE" id="PS51733"/>
    </source>
</evidence>
<organism evidence="2 3">
    <name type="scientific">Dongia sedimenti</name>
    <dbReference type="NCBI Taxonomy" id="3064282"/>
    <lineage>
        <taxon>Bacteria</taxon>
        <taxon>Pseudomonadati</taxon>
        <taxon>Pseudomonadota</taxon>
        <taxon>Alphaproteobacteria</taxon>
        <taxon>Rhodospirillales</taxon>
        <taxon>Dongiaceae</taxon>
        <taxon>Dongia</taxon>
    </lineage>
</organism>
<dbReference type="Gene3D" id="3.30.930.10">
    <property type="entry name" value="Bira Bifunctional Protein, Domain 2"/>
    <property type="match status" value="1"/>
</dbReference>